<reference evidence="3" key="1">
    <citation type="submission" date="2019-10" db="EMBL/GenBank/DDBJ databases">
        <authorList>
            <person name="Zhang R."/>
            <person name="Pan Y."/>
            <person name="Wang J."/>
            <person name="Ma R."/>
            <person name="Yu S."/>
        </authorList>
    </citation>
    <scope>NUCLEOTIDE SEQUENCE</scope>
    <source>
        <strain evidence="3">LA-IB0</strain>
        <tissue evidence="3">Leaf</tissue>
    </source>
</reference>
<organism evidence="3 4">
    <name type="scientific">Buddleja alternifolia</name>
    <dbReference type="NCBI Taxonomy" id="168488"/>
    <lineage>
        <taxon>Eukaryota</taxon>
        <taxon>Viridiplantae</taxon>
        <taxon>Streptophyta</taxon>
        <taxon>Embryophyta</taxon>
        <taxon>Tracheophyta</taxon>
        <taxon>Spermatophyta</taxon>
        <taxon>Magnoliopsida</taxon>
        <taxon>eudicotyledons</taxon>
        <taxon>Gunneridae</taxon>
        <taxon>Pentapetalae</taxon>
        <taxon>asterids</taxon>
        <taxon>lamiids</taxon>
        <taxon>Lamiales</taxon>
        <taxon>Scrophulariaceae</taxon>
        <taxon>Buddlejeae</taxon>
        <taxon>Buddleja</taxon>
    </lineage>
</organism>
<dbReference type="SUPFAM" id="SSF52058">
    <property type="entry name" value="L domain-like"/>
    <property type="match status" value="1"/>
</dbReference>
<feature type="transmembrane region" description="Helical" evidence="2">
    <location>
        <begin position="295"/>
        <end position="320"/>
    </location>
</feature>
<keyword evidence="2" id="KW-0472">Membrane</keyword>
<dbReference type="Gene3D" id="3.80.10.10">
    <property type="entry name" value="Ribonuclease Inhibitor"/>
    <property type="match status" value="1"/>
</dbReference>
<evidence type="ECO:0000256" key="1">
    <source>
        <dbReference type="ARBA" id="ARBA00022729"/>
    </source>
</evidence>
<keyword evidence="4" id="KW-1185">Reference proteome</keyword>
<sequence length="330" mass="36679">MEKSCFFIANISRDYYLHGPNSFEHNDDQNALHSFKTNIISEPYEILAKSWSYGTIPSWHGNLPELEVIVLNNNSFSGKIPFSLGNSSKIWIIDSGYNLLDGIIPQGIGNLSSLEKLDLKYSKITGSIPYGVFNLSTIERFISQCKSWESWGQSESSVHIEVHMDSTKGLSIKFKLTGPSMNNPEPFSVGFSDAIMELFFVCLYGPRVPPNWRPRGDSEPLTASEFPADSENSRTHFCRKCNQLEPPQCHHCSVCGSFTRFSKLGLLHYSLLPDFIAFFGDGEISGTPGSLATTFLAFVLNLAFALNVMGFLIMHISLVASNTTTIESSI</sequence>
<keyword evidence="2" id="KW-0812">Transmembrane</keyword>
<evidence type="ECO:0000313" key="4">
    <source>
        <dbReference type="Proteomes" id="UP000826271"/>
    </source>
</evidence>
<dbReference type="InterPro" id="IPR032675">
    <property type="entry name" value="LRR_dom_sf"/>
</dbReference>
<evidence type="ECO:0000313" key="3">
    <source>
        <dbReference type="EMBL" id="KAG8389738.1"/>
    </source>
</evidence>
<name>A0AAV6YE28_9LAMI</name>
<accession>A0AAV6YE28</accession>
<dbReference type="Pfam" id="PF00560">
    <property type="entry name" value="LRR_1"/>
    <property type="match status" value="2"/>
</dbReference>
<keyword evidence="2" id="KW-1133">Transmembrane helix</keyword>
<protein>
    <submittedName>
        <fullName evidence="3">Uncharacterized protein</fullName>
    </submittedName>
</protein>
<dbReference type="AlphaFoldDB" id="A0AAV6YE28"/>
<dbReference type="InterPro" id="IPR001611">
    <property type="entry name" value="Leu-rich_rpt"/>
</dbReference>
<dbReference type="EMBL" id="WHWC01000001">
    <property type="protein sequence ID" value="KAG8389738.1"/>
    <property type="molecule type" value="Genomic_DNA"/>
</dbReference>
<dbReference type="Proteomes" id="UP000826271">
    <property type="component" value="Unassembled WGS sequence"/>
</dbReference>
<dbReference type="InterPro" id="IPR053211">
    <property type="entry name" value="DNA_repair-toleration"/>
</dbReference>
<dbReference type="PANTHER" id="PTHR48060">
    <property type="entry name" value="DNA DAMAGE-REPAIR/TOLERATION PROTEIN DRT100"/>
    <property type="match status" value="1"/>
</dbReference>
<dbReference type="PROSITE" id="PS50216">
    <property type="entry name" value="DHHC"/>
    <property type="match status" value="1"/>
</dbReference>
<dbReference type="PANTHER" id="PTHR48060:SF21">
    <property type="entry name" value="L DOMAIN-LIKE PROTEIN"/>
    <property type="match status" value="1"/>
</dbReference>
<evidence type="ECO:0000256" key="2">
    <source>
        <dbReference type="SAM" id="Phobius"/>
    </source>
</evidence>
<gene>
    <name evidence="3" type="ORF">BUALT_Bualt01G0009900</name>
</gene>
<proteinExistence type="predicted"/>
<comment type="caution">
    <text evidence="3">The sequence shown here is derived from an EMBL/GenBank/DDBJ whole genome shotgun (WGS) entry which is preliminary data.</text>
</comment>
<keyword evidence="1" id="KW-0732">Signal</keyword>